<reference evidence="4" key="1">
    <citation type="submission" date="2021-04" db="EMBL/GenBank/DDBJ databases">
        <title>Draft genome sequence data of methanotrophic Methylovulum sp. strain S1L and Methylomonas sp. strain S2AM isolated from boreal lake water columns.</title>
        <authorList>
            <person name="Rissanen A.J."/>
            <person name="Mangayil R."/>
            <person name="Svenning M.M."/>
            <person name="Khanongnuch R."/>
        </authorList>
    </citation>
    <scope>NUCLEOTIDE SEQUENCE</scope>
    <source>
        <strain evidence="4">S2AM</strain>
    </source>
</reference>
<dbReference type="SUPFAM" id="SSF51120">
    <property type="entry name" value="beta-Roll"/>
    <property type="match status" value="3"/>
</dbReference>
<dbReference type="InterPro" id="IPR001343">
    <property type="entry name" value="Hemolysn_Ca-bd"/>
</dbReference>
<dbReference type="PRINTS" id="PR00313">
    <property type="entry name" value="CABNDNGRPT"/>
</dbReference>
<dbReference type="PANTHER" id="PTHR38340:SF1">
    <property type="entry name" value="S-LAYER PROTEIN"/>
    <property type="match status" value="1"/>
</dbReference>
<proteinExistence type="predicted"/>
<gene>
    <name evidence="4" type="ORF">KEF85_12550</name>
</gene>
<name>A0A975MM62_9GAMM</name>
<evidence type="ECO:0000256" key="3">
    <source>
        <dbReference type="ARBA" id="ARBA00022837"/>
    </source>
</evidence>
<dbReference type="GO" id="GO:0005576">
    <property type="term" value="C:extracellular region"/>
    <property type="evidence" value="ECO:0007669"/>
    <property type="project" value="UniProtKB-SubCell"/>
</dbReference>
<keyword evidence="3" id="KW-0106">Calcium</keyword>
<dbReference type="Proteomes" id="UP000676649">
    <property type="component" value="Chromosome"/>
</dbReference>
<dbReference type="AlphaFoldDB" id="A0A975MM62"/>
<dbReference type="GO" id="GO:0005509">
    <property type="term" value="F:calcium ion binding"/>
    <property type="evidence" value="ECO:0007669"/>
    <property type="project" value="InterPro"/>
</dbReference>
<dbReference type="InterPro" id="IPR050557">
    <property type="entry name" value="RTX_toxin/Mannuronan_C5-epim"/>
</dbReference>
<sequence length="506" mass="50609">MTITINNNPNDPSGLYTIDSTTAISGKTVIGGTAKHKIVIANNVQYTVTGDNGGDTINFSKNTTDNNLFGGTGDDTIKAGNGNNYIVGGGGNDTISAGNGSNTILVGSTTGTSPVSSTVSVGSGNNSISISGNSSDIASISLGKGSNWVSVSGGTANIKSFSNAKDALDVFSGATANVLAITKAWTPDNQTINDGTVYLTTKTVAINLSGAGGTSGWNVTATGSTSLTGSSYNDTFLASGSKDVLTGGGGTDSFYITKGSSTITDLSGNDVLVASAKTKVSATVSANWTAGNTTTDDGAVTLNLNSGVSVDLSNAVVSKGLTIDGSNGSDNIIGSNGNDLIKAGIHDSLTGGAGSDTFSFAKGSTVKGVEKIFGGITDTTLNTVTDYSKGAVGTGDVLQYSSTLKIGGFDAANGVSIDSKTGVVSFTSNPTDLNTAVTELATAFNSHHQGNGTFAFFQLNGTGPEYLYIASAKEASPSSHDNVIQLVGVTSISEISLHGSHLTIIS</sequence>
<organism evidence="4 5">
    <name type="scientific">Methylomonas paludis</name>
    <dbReference type="NCBI Taxonomy" id="1173101"/>
    <lineage>
        <taxon>Bacteria</taxon>
        <taxon>Pseudomonadati</taxon>
        <taxon>Pseudomonadota</taxon>
        <taxon>Gammaproteobacteria</taxon>
        <taxon>Methylococcales</taxon>
        <taxon>Methylococcaceae</taxon>
        <taxon>Methylomonas</taxon>
    </lineage>
</organism>
<evidence type="ECO:0000256" key="1">
    <source>
        <dbReference type="ARBA" id="ARBA00004613"/>
    </source>
</evidence>
<comment type="subcellular location">
    <subcellularLocation>
        <location evidence="1">Secreted</location>
    </subcellularLocation>
</comment>
<evidence type="ECO:0000313" key="5">
    <source>
        <dbReference type="Proteomes" id="UP000676649"/>
    </source>
</evidence>
<protein>
    <recommendedName>
        <fullName evidence="6">Calcium-binding protein</fullName>
    </recommendedName>
</protein>
<accession>A0A975MM62</accession>
<dbReference type="KEGG" id="mpad:KEF85_12550"/>
<dbReference type="Pfam" id="PF00353">
    <property type="entry name" value="HemolysinCabind"/>
    <property type="match status" value="4"/>
</dbReference>
<keyword evidence="5" id="KW-1185">Reference proteome</keyword>
<dbReference type="Gene3D" id="2.150.10.10">
    <property type="entry name" value="Serralysin-like metalloprotease, C-terminal"/>
    <property type="match status" value="1"/>
</dbReference>
<dbReference type="Gene3D" id="2.160.20.160">
    <property type="match status" value="1"/>
</dbReference>
<dbReference type="InterPro" id="IPR011049">
    <property type="entry name" value="Serralysin-like_metalloprot_C"/>
</dbReference>
<evidence type="ECO:0008006" key="6">
    <source>
        <dbReference type="Google" id="ProtNLM"/>
    </source>
</evidence>
<evidence type="ECO:0000313" key="4">
    <source>
        <dbReference type="EMBL" id="QWF70169.1"/>
    </source>
</evidence>
<dbReference type="PANTHER" id="PTHR38340">
    <property type="entry name" value="S-LAYER PROTEIN"/>
    <property type="match status" value="1"/>
</dbReference>
<dbReference type="EMBL" id="CP073754">
    <property type="protein sequence ID" value="QWF70169.1"/>
    <property type="molecule type" value="Genomic_DNA"/>
</dbReference>
<evidence type="ECO:0000256" key="2">
    <source>
        <dbReference type="ARBA" id="ARBA00022525"/>
    </source>
</evidence>
<dbReference type="RefSeq" id="WP_215581069.1">
    <property type="nucleotide sequence ID" value="NZ_CP073754.1"/>
</dbReference>
<keyword evidence="2" id="KW-0964">Secreted</keyword>